<keyword evidence="7" id="KW-0808">Transferase</keyword>
<evidence type="ECO:0000256" key="7">
    <source>
        <dbReference type="RuleBase" id="RU362128"/>
    </source>
</evidence>
<evidence type="ECO:0000256" key="6">
    <source>
        <dbReference type="ARBA" id="ARBA00048184"/>
    </source>
</evidence>
<keyword evidence="7" id="KW-0256">Endoplasmic reticulum</keyword>
<dbReference type="EC" id="2.4.1.141" evidence="2 7"/>
<dbReference type="Gene3D" id="3.40.50.2000">
    <property type="entry name" value="Glycogen Phosphorylase B"/>
    <property type="match status" value="1"/>
</dbReference>
<reference evidence="10" key="1">
    <citation type="submission" date="2022-12" db="EMBL/GenBank/DDBJ databases">
        <authorList>
            <person name="Petersen C."/>
        </authorList>
    </citation>
    <scope>NUCLEOTIDE SEQUENCE</scope>
    <source>
        <strain evidence="10">IBT 29677</strain>
    </source>
</reference>
<dbReference type="InterPro" id="IPR007235">
    <property type="entry name" value="Glyco_trans_28_C"/>
</dbReference>
<accession>A0A9X0B7S6</accession>
<evidence type="ECO:0000256" key="4">
    <source>
        <dbReference type="ARBA" id="ARBA00024804"/>
    </source>
</evidence>
<evidence type="ECO:0000313" key="10">
    <source>
        <dbReference type="EMBL" id="KAJ5391385.1"/>
    </source>
</evidence>
<comment type="function">
    <text evidence="4 7">Involved in protein N-glycosylation. Essential for the second step of the dolichol-linked oligosaccharide pathway.</text>
</comment>
<dbReference type="GO" id="GO:0006488">
    <property type="term" value="P:dolichol-linked oligosaccharide biosynthetic process"/>
    <property type="evidence" value="ECO:0007669"/>
    <property type="project" value="TreeGrafter"/>
</dbReference>
<sequence length="238" mass="26575">MGEDPRHVIPKAIIGKSSDDDFQTWFNQGLGSLTIYKYKDDPQSFATMEMISTKLCLVTVGATASFERLIRQVLNEAFLAQLAKYHYTHLLVQYGKNGEKIWNEFNEKFPPGCEQLQGVTVGGFDFKPDLWRYMRMAVKEQNQDLGIIISHAGTGTILDALRLALPLIIVPNPDLADNHQEDLAVEMEQMKYAVRADIEDLIAALDTAEAQAPEQLSRPHGPEDALAGLVSDQLQDVD</sequence>
<evidence type="ECO:0000256" key="8">
    <source>
        <dbReference type="SAM" id="MobiDB-lite"/>
    </source>
</evidence>
<reference evidence="10" key="2">
    <citation type="journal article" date="2023" name="IMA Fungus">
        <title>Comparative genomic study of the Penicillium genus elucidates a diverse pangenome and 15 lateral gene transfer events.</title>
        <authorList>
            <person name="Petersen C."/>
            <person name="Sorensen T."/>
            <person name="Nielsen M.R."/>
            <person name="Sondergaard T.E."/>
            <person name="Sorensen J.L."/>
            <person name="Fitzpatrick D.A."/>
            <person name="Frisvad J.C."/>
            <person name="Nielsen K.L."/>
        </authorList>
    </citation>
    <scope>NUCLEOTIDE SEQUENCE</scope>
    <source>
        <strain evidence="10">IBT 29677</strain>
    </source>
</reference>
<dbReference type="AlphaFoldDB" id="A0A9X0B7S6"/>
<evidence type="ECO:0000259" key="9">
    <source>
        <dbReference type="Pfam" id="PF04101"/>
    </source>
</evidence>
<gene>
    <name evidence="7" type="primary">ALG13</name>
    <name evidence="10" type="ORF">N7509_006875</name>
</gene>
<dbReference type="Proteomes" id="UP001147747">
    <property type="component" value="Unassembled WGS sequence"/>
</dbReference>
<dbReference type="PANTHER" id="PTHR47043">
    <property type="entry name" value="UDP-N-ACETYLGLUCOSAMINE TRANSFERASE SUBUNIT ALG13"/>
    <property type="match status" value="1"/>
</dbReference>
<evidence type="ECO:0000256" key="1">
    <source>
        <dbReference type="ARBA" id="ARBA00011198"/>
    </source>
</evidence>
<comment type="subcellular location">
    <subcellularLocation>
        <location evidence="7">Endoplasmic reticulum</location>
    </subcellularLocation>
</comment>
<protein>
    <recommendedName>
        <fullName evidence="3 7">UDP-N-acetylglucosamine transferase subunit ALG13</fullName>
        <ecNumber evidence="2 7">2.4.1.141</ecNumber>
    </recommendedName>
    <alternativeName>
        <fullName evidence="5 7">Asparagine-linked glycosylation protein 13</fullName>
    </alternativeName>
</protein>
<dbReference type="OrthoDB" id="20273at2759"/>
<dbReference type="EMBL" id="JAPZBU010000008">
    <property type="protein sequence ID" value="KAJ5391385.1"/>
    <property type="molecule type" value="Genomic_DNA"/>
</dbReference>
<dbReference type="Pfam" id="PF04101">
    <property type="entry name" value="Glyco_tran_28_C"/>
    <property type="match status" value="1"/>
</dbReference>
<evidence type="ECO:0000256" key="5">
    <source>
        <dbReference type="ARBA" id="ARBA00032061"/>
    </source>
</evidence>
<dbReference type="GO" id="GO:0004577">
    <property type="term" value="F:N-acetylglucosaminyldiphosphodolichol N-acetylglucosaminyltransferase activity"/>
    <property type="evidence" value="ECO:0007669"/>
    <property type="project" value="UniProtKB-EC"/>
</dbReference>
<evidence type="ECO:0000256" key="2">
    <source>
        <dbReference type="ARBA" id="ARBA00012614"/>
    </source>
</evidence>
<feature type="region of interest" description="Disordered" evidence="8">
    <location>
        <begin position="210"/>
        <end position="238"/>
    </location>
</feature>
<keyword evidence="11" id="KW-1185">Reference proteome</keyword>
<feature type="domain" description="Glycosyl transferase family 28 C-terminal" evidence="9">
    <location>
        <begin position="56"/>
        <end position="215"/>
    </location>
</feature>
<dbReference type="InterPro" id="IPR052474">
    <property type="entry name" value="UDP-GlcNAc_transferase"/>
</dbReference>
<comment type="caution">
    <text evidence="10">The sequence shown here is derived from an EMBL/GenBank/DDBJ whole genome shotgun (WGS) entry which is preliminary data.</text>
</comment>
<dbReference type="PANTHER" id="PTHR47043:SF1">
    <property type="entry name" value="UDP-N-ACETYLGLUCOSAMINE TRANSFERASE SUBUNIT ALG13"/>
    <property type="match status" value="1"/>
</dbReference>
<name>A0A9X0B7S6_9EURO</name>
<organism evidence="10 11">
    <name type="scientific">Penicillium cosmopolitanum</name>
    <dbReference type="NCBI Taxonomy" id="1131564"/>
    <lineage>
        <taxon>Eukaryota</taxon>
        <taxon>Fungi</taxon>
        <taxon>Dikarya</taxon>
        <taxon>Ascomycota</taxon>
        <taxon>Pezizomycotina</taxon>
        <taxon>Eurotiomycetes</taxon>
        <taxon>Eurotiomycetidae</taxon>
        <taxon>Eurotiales</taxon>
        <taxon>Aspergillaceae</taxon>
        <taxon>Penicillium</taxon>
    </lineage>
</organism>
<dbReference type="SUPFAM" id="SSF53756">
    <property type="entry name" value="UDP-Glycosyltransferase/glycogen phosphorylase"/>
    <property type="match status" value="1"/>
</dbReference>
<evidence type="ECO:0000313" key="11">
    <source>
        <dbReference type="Proteomes" id="UP001147747"/>
    </source>
</evidence>
<evidence type="ECO:0000256" key="3">
    <source>
        <dbReference type="ARBA" id="ARBA00017468"/>
    </source>
</evidence>
<proteinExistence type="inferred from homology"/>
<comment type="subunit">
    <text evidence="1 7">Heterodimer with ALG14 to form a functional enzyme.</text>
</comment>
<comment type="catalytic activity">
    <reaction evidence="6">
        <text>an N-acetyl-alpha-D-glucosaminyl-diphospho-di-trans,poly-cis-dolichol + UDP-N-acetyl-alpha-D-glucosamine = an N,N'-diacetylchitobiosyl-diphospho-di-trans,poly-cis-dolichol + UDP + H(+)</text>
        <dbReference type="Rhea" id="RHEA:23380"/>
        <dbReference type="Rhea" id="RHEA-COMP:19507"/>
        <dbReference type="Rhea" id="RHEA-COMP:19510"/>
        <dbReference type="ChEBI" id="CHEBI:15378"/>
        <dbReference type="ChEBI" id="CHEBI:57269"/>
        <dbReference type="ChEBI" id="CHEBI:57705"/>
        <dbReference type="ChEBI" id="CHEBI:58223"/>
        <dbReference type="ChEBI" id="CHEBI:58427"/>
        <dbReference type="EC" id="2.4.1.141"/>
    </reaction>
</comment>
<comment type="similarity">
    <text evidence="7">Belongs to the glycosyltransferase 28 family.</text>
</comment>
<dbReference type="GO" id="GO:0043541">
    <property type="term" value="C:UDP-N-acetylglucosamine transferase complex"/>
    <property type="evidence" value="ECO:0007669"/>
    <property type="project" value="TreeGrafter"/>
</dbReference>
<keyword evidence="7" id="KW-0328">Glycosyltransferase</keyword>